<dbReference type="InterPro" id="IPR038656">
    <property type="entry name" value="Peptidase_G1_sf"/>
</dbReference>
<dbReference type="SUPFAM" id="SSF49899">
    <property type="entry name" value="Concanavalin A-like lectins/glucanases"/>
    <property type="match status" value="1"/>
</dbReference>
<proteinExistence type="predicted"/>
<keyword evidence="2" id="KW-1185">Reference proteome</keyword>
<protein>
    <submittedName>
        <fullName evidence="1">Uncharacterized protein</fullName>
    </submittedName>
</protein>
<gene>
    <name evidence="1" type="ORF">F5878DRAFT_727459</name>
</gene>
<dbReference type="InterPro" id="IPR000250">
    <property type="entry name" value="Peptidase_G1"/>
</dbReference>
<dbReference type="GO" id="GO:0070007">
    <property type="term" value="F:glutamic-type endopeptidase activity"/>
    <property type="evidence" value="ECO:0007669"/>
    <property type="project" value="InterPro"/>
</dbReference>
<dbReference type="GO" id="GO:0006508">
    <property type="term" value="P:proteolysis"/>
    <property type="evidence" value="ECO:0007669"/>
    <property type="project" value="InterPro"/>
</dbReference>
<dbReference type="Proteomes" id="UP001163846">
    <property type="component" value="Unassembled WGS sequence"/>
</dbReference>
<sequence>MSMSGGSLKAGDVIEVTVQMINAWQANITFRNHNDPSGKSLRWNRLMYSNTDREKPFYGTDVGWIAEAPPCIRTGRIYIPPLANFGEVVFSACSAETNKGRKLDLTESEDRRLWQMDKSRIAHTEVEVQSVSSFTVRNKGTAKSS</sequence>
<evidence type="ECO:0000313" key="2">
    <source>
        <dbReference type="Proteomes" id="UP001163846"/>
    </source>
</evidence>
<organism evidence="1 2">
    <name type="scientific">Lentinula raphanica</name>
    <dbReference type="NCBI Taxonomy" id="153919"/>
    <lineage>
        <taxon>Eukaryota</taxon>
        <taxon>Fungi</taxon>
        <taxon>Dikarya</taxon>
        <taxon>Basidiomycota</taxon>
        <taxon>Agaricomycotina</taxon>
        <taxon>Agaricomycetes</taxon>
        <taxon>Agaricomycetidae</taxon>
        <taxon>Agaricales</taxon>
        <taxon>Marasmiineae</taxon>
        <taxon>Omphalotaceae</taxon>
        <taxon>Lentinula</taxon>
    </lineage>
</organism>
<comment type="caution">
    <text evidence="1">The sequence shown here is derived from an EMBL/GenBank/DDBJ whole genome shotgun (WGS) entry which is preliminary data.</text>
</comment>
<dbReference type="Pfam" id="PF01828">
    <property type="entry name" value="Peptidase_A4"/>
    <property type="match status" value="1"/>
</dbReference>
<name>A0AA38P3B7_9AGAR</name>
<dbReference type="Gene3D" id="2.60.120.700">
    <property type="entry name" value="Peptidase G1"/>
    <property type="match status" value="1"/>
</dbReference>
<evidence type="ECO:0000313" key="1">
    <source>
        <dbReference type="EMBL" id="KAJ3835509.1"/>
    </source>
</evidence>
<reference evidence="1" key="1">
    <citation type="submission" date="2022-08" db="EMBL/GenBank/DDBJ databases">
        <authorList>
            <consortium name="DOE Joint Genome Institute"/>
            <person name="Min B."/>
            <person name="Riley R."/>
            <person name="Sierra-Patev S."/>
            <person name="Naranjo-Ortiz M."/>
            <person name="Looney B."/>
            <person name="Konkel Z."/>
            <person name="Slot J.C."/>
            <person name="Sakamoto Y."/>
            <person name="Steenwyk J.L."/>
            <person name="Rokas A."/>
            <person name="Carro J."/>
            <person name="Camarero S."/>
            <person name="Ferreira P."/>
            <person name="Molpeceres G."/>
            <person name="Ruiz-Duenas F.J."/>
            <person name="Serrano A."/>
            <person name="Henrissat B."/>
            <person name="Drula E."/>
            <person name="Hughes K.W."/>
            <person name="Mata J.L."/>
            <person name="Ishikawa N.K."/>
            <person name="Vargas-Isla R."/>
            <person name="Ushijima S."/>
            <person name="Smith C.A."/>
            <person name="Ahrendt S."/>
            <person name="Andreopoulos W."/>
            <person name="He G."/>
            <person name="Labutti K."/>
            <person name="Lipzen A."/>
            <person name="Ng V."/>
            <person name="Sandor L."/>
            <person name="Barry K."/>
            <person name="Martinez A.T."/>
            <person name="Xiao Y."/>
            <person name="Gibbons J.G."/>
            <person name="Terashima K."/>
            <person name="Hibbett D.S."/>
            <person name="Grigoriev I.V."/>
        </authorList>
    </citation>
    <scope>NUCLEOTIDE SEQUENCE</scope>
    <source>
        <strain evidence="1">TFB9207</strain>
    </source>
</reference>
<dbReference type="AlphaFoldDB" id="A0AA38P3B7"/>
<dbReference type="EMBL" id="MU806404">
    <property type="protein sequence ID" value="KAJ3835509.1"/>
    <property type="molecule type" value="Genomic_DNA"/>
</dbReference>
<dbReference type="InterPro" id="IPR013320">
    <property type="entry name" value="ConA-like_dom_sf"/>
</dbReference>
<accession>A0AA38P3B7</accession>